<proteinExistence type="predicted"/>
<dbReference type="KEGG" id="azc:AZC_1498"/>
<reference evidence="3 4" key="6">
    <citation type="journal article" date="2011" name="Appl. Environ. Microbiol.">
        <title>Involvement of the azorhizobial chromosome partition gene (parA) in the onset of bacteroid differentiation during Sesbania rostrata stem nodule development.</title>
        <authorList>
            <person name="Liu CT."/>
            <person name="Lee KB."/>
            <person name="Wang YS."/>
            <person name="Peng MH."/>
            <person name="Lee KT."/>
            <person name="Suzuki S."/>
            <person name="Suzuki T."/>
            <person name="Oyaizu H."/>
        </authorList>
    </citation>
    <scope>NUCLEOTIDE SEQUENCE [LARGE SCALE GENOMIC DNA]</scope>
    <source>
        <strain evidence="4">ATCC 43989 / DSM 5975 / JCM 20966 / LMG 6465 / NBRC 14845 / NCIMB 13405 / ORS 571</strain>
    </source>
</reference>
<dbReference type="SUPFAM" id="SSF51182">
    <property type="entry name" value="RmlC-like cupins"/>
    <property type="match status" value="1"/>
</dbReference>
<organism evidence="3 4">
    <name type="scientific">Azorhizobium caulinodans (strain ATCC 43989 / DSM 5975 / JCM 20966 / LMG 6465 / NBRC 14845 / NCIMB 13405 / ORS 571)</name>
    <dbReference type="NCBI Taxonomy" id="438753"/>
    <lineage>
        <taxon>Bacteria</taxon>
        <taxon>Pseudomonadati</taxon>
        <taxon>Pseudomonadota</taxon>
        <taxon>Alphaproteobacteria</taxon>
        <taxon>Hyphomicrobiales</taxon>
        <taxon>Xanthobacteraceae</taxon>
        <taxon>Azorhizobium</taxon>
    </lineage>
</organism>
<dbReference type="InterPro" id="IPR014710">
    <property type="entry name" value="RmlC-like_jellyroll"/>
</dbReference>
<dbReference type="Pfam" id="PF07883">
    <property type="entry name" value="Cupin_2"/>
    <property type="match status" value="1"/>
</dbReference>
<reference evidence="3 4" key="1">
    <citation type="journal article" date="2007" name="Appl. Environ. Microbiol.">
        <title>Rhizobial factors required for stem nodule maturation and maintenance in Sesbania rostrata-Azorhizobium caulinodans ORS571 symbiosis.</title>
        <authorList>
            <person name="Suzuki S."/>
            <person name="Aono T."/>
            <person name="Lee KB."/>
            <person name="Suzuki T."/>
            <person name="Liu CT."/>
            <person name="Miwa H."/>
            <person name="Wakao S."/>
            <person name="Iki T."/>
            <person name="Oyaizu H."/>
        </authorList>
    </citation>
    <scope>NUCLEOTIDE SEQUENCE [LARGE SCALE GENOMIC DNA]</scope>
    <source>
        <strain evidence="4">ATCC 43989 / DSM 5975 / JCM 20966 / LMG 6465 / NBRC 14845 / NCIMB 13405 / ORS 571</strain>
    </source>
</reference>
<dbReference type="InterPro" id="IPR011051">
    <property type="entry name" value="RmlC_Cupin_sf"/>
</dbReference>
<dbReference type="eggNOG" id="COG1917">
    <property type="taxonomic scope" value="Bacteria"/>
</dbReference>
<evidence type="ECO:0000256" key="1">
    <source>
        <dbReference type="SAM" id="SignalP"/>
    </source>
</evidence>
<dbReference type="InterPro" id="IPR013096">
    <property type="entry name" value="Cupin_2"/>
</dbReference>
<feature type="chain" id="PRO_5002720754" evidence="1">
    <location>
        <begin position="26"/>
        <end position="135"/>
    </location>
</feature>
<keyword evidence="1" id="KW-0732">Signal</keyword>
<reference evidence="3 4" key="3">
    <citation type="journal article" date="2008" name="BMC Genomics">
        <title>The genome of the versatile nitrogen fixer Azorhizobium caulinodans ORS571.</title>
        <authorList>
            <person name="Lee KB."/>
            <person name="Backer P.D."/>
            <person name="Aono T."/>
            <person name="Liu CT."/>
            <person name="Suzuki S."/>
            <person name="Suzuki T."/>
            <person name="Kaneko T."/>
            <person name="Yamada M."/>
            <person name="Tabata S."/>
            <person name="Kupfer D.M."/>
            <person name="Najar F.Z."/>
            <person name="Wiley G.B."/>
            <person name="Roe B."/>
            <person name="Binnewies T.T."/>
            <person name="Ussery D.W."/>
            <person name="D'Haeze W."/>
            <person name="Herder J.D."/>
            <person name="Gevers D."/>
            <person name="Vereecke D."/>
            <person name="Holsters M."/>
            <person name="Oyaizu H."/>
        </authorList>
    </citation>
    <scope>NUCLEOTIDE SEQUENCE [LARGE SCALE GENOMIC DNA]</scope>
    <source>
        <strain evidence="4">ATCC 43989 / DSM 5975 / JCM 20966 / LMG 6465 / NBRC 14845 / NCIMB 13405 / ORS 571</strain>
    </source>
</reference>
<sequence length="135" mass="14063">MLSRRGFVSCAICAAVGMVASGADAVAQTPGVVRTVLQKTEFPGDKYVCILMTAEFDAGLKVARHTHPGVESTVLVAGGGTLSVKGQPDRVMAAGDGFQIPPEVPHAFQVGSEKVRLAITYIVEKDKPLSSPAPE</sequence>
<reference evidence="3 4" key="4">
    <citation type="journal article" date="2009" name="Appl. Environ. Microbiol.">
        <title>Comparative genome-wide transcriptional profiling of Azorhizobium caulinodans ORS571 grown under free-living and symbiotic conditions.</title>
        <authorList>
            <person name="Tsukada S."/>
            <person name="Aono T."/>
            <person name="Akiba N."/>
            <person name="Lee KB."/>
            <person name="Liu CT."/>
            <person name="Toyazaki H."/>
            <person name="Oyaizu H."/>
        </authorList>
    </citation>
    <scope>NUCLEOTIDE SEQUENCE [LARGE SCALE GENOMIC DNA]</scope>
    <source>
        <strain evidence="4">ATCC 43989 / DSM 5975 / JCM 20966 / LMG 6465 / NBRC 14845 / NCIMB 13405 / ORS 571</strain>
    </source>
</reference>
<reference evidence="3 4" key="5">
    <citation type="journal article" date="2010" name="Appl. Environ. Microbiol.">
        <title>phrR-like gene praR of Azorhizobium caulinodans ORS571 is essential for symbiosis with Sesbania rostrata and is involved in expression of reb genes.</title>
        <authorList>
            <person name="Akiba N."/>
            <person name="Aono T."/>
            <person name="Toyazaki H."/>
            <person name="Sato S."/>
            <person name="Oyaizu H."/>
        </authorList>
    </citation>
    <scope>NUCLEOTIDE SEQUENCE [LARGE SCALE GENOMIC DNA]</scope>
    <source>
        <strain evidence="4">ATCC 43989 / DSM 5975 / JCM 20966 / LMG 6465 / NBRC 14845 / NCIMB 13405 / ORS 571</strain>
    </source>
</reference>
<evidence type="ECO:0000313" key="3">
    <source>
        <dbReference type="EMBL" id="BAF87496.1"/>
    </source>
</evidence>
<dbReference type="CDD" id="cd02235">
    <property type="entry name" value="cupin_BLL4011-like"/>
    <property type="match status" value="1"/>
</dbReference>
<accession>A8HXG3</accession>
<reference evidence="4" key="2">
    <citation type="submission" date="2007-04" db="EMBL/GenBank/DDBJ databases">
        <title>Complete genome sequence of the nitrogen-fixing bacterium Azorhizobium caulinodans ORS571.</title>
        <authorList>
            <person name="Lee K.B."/>
            <person name="Backer P.D."/>
            <person name="Aono T."/>
            <person name="Liu C.T."/>
            <person name="Suzuki S."/>
            <person name="Suzuki T."/>
            <person name="Kaneko T."/>
            <person name="Yamada M."/>
            <person name="Tabata S."/>
            <person name="Kupfer D.M."/>
            <person name="Najar F.Z."/>
            <person name="Wiley G.B."/>
            <person name="Roe B."/>
            <person name="Binnewies T."/>
            <person name="Ussery D."/>
            <person name="Vereecke D."/>
            <person name="Gevers D."/>
            <person name="Holsters M."/>
            <person name="Oyaizu H."/>
        </authorList>
    </citation>
    <scope>NUCLEOTIDE SEQUENCE [LARGE SCALE GENOMIC DNA]</scope>
    <source>
        <strain evidence="4">ATCC 43989 / DSM 5975 / JCM 20966 / LMG 6465 / NBRC 14845 / NCIMB 13405 / ORS 571</strain>
    </source>
</reference>
<keyword evidence="4" id="KW-1185">Reference proteome</keyword>
<dbReference type="EMBL" id="AP009384">
    <property type="protein sequence ID" value="BAF87496.1"/>
    <property type="molecule type" value="Genomic_DNA"/>
</dbReference>
<dbReference type="PANTHER" id="PTHR38599">
    <property type="entry name" value="CUPIN DOMAIN PROTEIN (AFU_ORTHOLOGUE AFUA_3G13620)"/>
    <property type="match status" value="1"/>
</dbReference>
<dbReference type="Proteomes" id="UP000000270">
    <property type="component" value="Chromosome"/>
</dbReference>
<name>A8HXG3_AZOC5</name>
<feature type="signal peptide" evidence="1">
    <location>
        <begin position="1"/>
        <end position="25"/>
    </location>
</feature>
<evidence type="ECO:0000313" key="4">
    <source>
        <dbReference type="Proteomes" id="UP000000270"/>
    </source>
</evidence>
<dbReference type="HOGENOM" id="CLU_120069_3_1_5"/>
<dbReference type="PANTHER" id="PTHR38599:SF1">
    <property type="entry name" value="CUPIN DOMAIN PROTEIN (AFU_ORTHOLOGUE AFUA_3G13620)"/>
    <property type="match status" value="1"/>
</dbReference>
<dbReference type="AlphaFoldDB" id="A8HXG3"/>
<feature type="domain" description="Cupin type-2" evidence="2">
    <location>
        <begin position="55"/>
        <end position="117"/>
    </location>
</feature>
<protein>
    <submittedName>
        <fullName evidence="3">Uncharacterized conserved protein</fullName>
    </submittedName>
</protein>
<dbReference type="Gene3D" id="2.60.120.10">
    <property type="entry name" value="Jelly Rolls"/>
    <property type="match status" value="1"/>
</dbReference>
<gene>
    <name evidence="3" type="ordered locus">AZC_1498</name>
</gene>
<evidence type="ECO:0000259" key="2">
    <source>
        <dbReference type="Pfam" id="PF07883"/>
    </source>
</evidence>
<dbReference type="RefSeq" id="WP_012170026.1">
    <property type="nucleotide sequence ID" value="NC_009937.1"/>
</dbReference>